<keyword evidence="4" id="KW-0472">Membrane</keyword>
<dbReference type="AlphaFoldDB" id="A0A673LCG7"/>
<evidence type="ECO:0000256" key="3">
    <source>
        <dbReference type="ARBA" id="ARBA00022737"/>
    </source>
</evidence>
<reference evidence="5" key="1">
    <citation type="submission" date="2025-08" db="UniProtKB">
        <authorList>
            <consortium name="Ensembl"/>
        </authorList>
    </citation>
    <scope>IDENTIFICATION</scope>
</reference>
<evidence type="ECO:0000313" key="5">
    <source>
        <dbReference type="Ensembl" id="ENSSRHP00000075993.1"/>
    </source>
</evidence>
<dbReference type="PANTHER" id="PTHR14514:SF3">
    <property type="entry name" value="NESPRIN-1"/>
    <property type="match status" value="1"/>
</dbReference>
<keyword evidence="6" id="KW-1185">Reference proteome</keyword>
<accession>A0A673LCG7</accession>
<evidence type="ECO:0000313" key="6">
    <source>
        <dbReference type="Proteomes" id="UP000472270"/>
    </source>
</evidence>
<dbReference type="PANTHER" id="PTHR14514">
    <property type="entry name" value="PKA ANCHORING PROTEIN"/>
    <property type="match status" value="1"/>
</dbReference>
<keyword evidence="2" id="KW-0597">Phosphoprotein</keyword>
<reference evidence="5" key="2">
    <citation type="submission" date="2025-09" db="UniProtKB">
        <authorList>
            <consortium name="Ensembl"/>
        </authorList>
    </citation>
    <scope>IDENTIFICATION</scope>
</reference>
<protein>
    <submittedName>
        <fullName evidence="5">Uncharacterized protein</fullName>
    </submittedName>
</protein>
<sequence length="96" mass="11360">MNLTAVDEISQLADAIAKLREIHHHTLRLAEYKTIWLKKADAHLDEYNEMFEFIVKWTDRARSLVKANIIWNSSSHLQEQIRMYQVNHNTQNTQIA</sequence>
<dbReference type="Ensembl" id="ENSSRHT00000078062.1">
    <property type="protein sequence ID" value="ENSSRHP00000075993.1"/>
    <property type="gene ID" value="ENSSRHG00000037730.1"/>
</dbReference>
<evidence type="ECO:0000256" key="4">
    <source>
        <dbReference type="ARBA" id="ARBA00023136"/>
    </source>
</evidence>
<proteinExistence type="predicted"/>
<comment type="subcellular location">
    <subcellularLocation>
        <location evidence="1">Endomembrane system</location>
    </subcellularLocation>
</comment>
<evidence type="ECO:0000256" key="1">
    <source>
        <dbReference type="ARBA" id="ARBA00004308"/>
    </source>
</evidence>
<dbReference type="Proteomes" id="UP000472270">
    <property type="component" value="Unassembled WGS sequence"/>
</dbReference>
<organism evidence="5 6">
    <name type="scientific">Sinocyclocheilus rhinocerous</name>
    <dbReference type="NCBI Taxonomy" id="307959"/>
    <lineage>
        <taxon>Eukaryota</taxon>
        <taxon>Metazoa</taxon>
        <taxon>Chordata</taxon>
        <taxon>Craniata</taxon>
        <taxon>Vertebrata</taxon>
        <taxon>Euteleostomi</taxon>
        <taxon>Actinopterygii</taxon>
        <taxon>Neopterygii</taxon>
        <taxon>Teleostei</taxon>
        <taxon>Ostariophysi</taxon>
        <taxon>Cypriniformes</taxon>
        <taxon>Cyprinidae</taxon>
        <taxon>Cyprininae</taxon>
        <taxon>Sinocyclocheilus</taxon>
    </lineage>
</organism>
<keyword evidence="3" id="KW-0677">Repeat</keyword>
<evidence type="ECO:0000256" key="2">
    <source>
        <dbReference type="ARBA" id="ARBA00022553"/>
    </source>
</evidence>
<name>A0A673LCG7_9TELE</name>